<sequence length="119" mass="13431">MVIVDSNEEHIGKLVRGIYYFYNGSKAKEKKWWIVATVKPKMTWMPAEIPELLDVDPNNLALTEDTSEAKANAKTTFNTIRSAAQTQPPEVRHAYDEDSAVLYFCDQQLRALVGNIGTL</sequence>
<comment type="caution">
    <text evidence="1">The sequence shown here is derived from an EMBL/GenBank/DDBJ whole genome shotgun (WGS) entry which is preliminary data.</text>
</comment>
<organism evidence="1 2">
    <name type="scientific">Moniliophthora roreri</name>
    <name type="common">Frosty pod rot fungus</name>
    <name type="synonym">Monilia roreri</name>
    <dbReference type="NCBI Taxonomy" id="221103"/>
    <lineage>
        <taxon>Eukaryota</taxon>
        <taxon>Fungi</taxon>
        <taxon>Dikarya</taxon>
        <taxon>Basidiomycota</taxon>
        <taxon>Agaricomycotina</taxon>
        <taxon>Agaricomycetes</taxon>
        <taxon>Agaricomycetidae</taxon>
        <taxon>Agaricales</taxon>
        <taxon>Marasmiineae</taxon>
        <taxon>Marasmiaceae</taxon>
        <taxon>Moniliophthora</taxon>
    </lineage>
</organism>
<accession>A0A0W0GBH2</accession>
<protein>
    <submittedName>
        <fullName evidence="1">Uncharacterized protein</fullName>
    </submittedName>
</protein>
<proteinExistence type="predicted"/>
<evidence type="ECO:0000313" key="2">
    <source>
        <dbReference type="Proteomes" id="UP000054988"/>
    </source>
</evidence>
<gene>
    <name evidence="1" type="ORF">WG66_1543</name>
</gene>
<reference evidence="1 2" key="1">
    <citation type="submission" date="2015-12" db="EMBL/GenBank/DDBJ databases">
        <title>Draft genome sequence of Moniliophthora roreri, the causal agent of frosty pod rot of cacao.</title>
        <authorList>
            <person name="Aime M.C."/>
            <person name="Diaz-Valderrama J.R."/>
            <person name="Kijpornyongpan T."/>
            <person name="Phillips-Mora W."/>
        </authorList>
    </citation>
    <scope>NUCLEOTIDE SEQUENCE [LARGE SCALE GENOMIC DNA]</scope>
    <source>
        <strain evidence="1 2">MCA 2952</strain>
    </source>
</reference>
<dbReference type="EMBL" id="LATX01000576">
    <property type="protein sequence ID" value="KTB45879.1"/>
    <property type="molecule type" value="Genomic_DNA"/>
</dbReference>
<dbReference type="Proteomes" id="UP000054988">
    <property type="component" value="Unassembled WGS sequence"/>
</dbReference>
<dbReference type="AlphaFoldDB" id="A0A0W0GBH2"/>
<evidence type="ECO:0000313" key="1">
    <source>
        <dbReference type="EMBL" id="KTB45879.1"/>
    </source>
</evidence>
<name>A0A0W0GBH2_MONRR</name>